<keyword evidence="1" id="KW-0732">Signal</keyword>
<sequence length="228" mass="22844">MAHLLQKVFEGMKFRKFAATSALVIAAMGIGAGTSYAQPATVGNPDIHYTADVVDKSVVVRTDAGSLTTDNNQLQVRDNLGNVVAGFPLSYLRDGLEYPIAAAADGANEVTLTPSVDPAAAHPAPMLHDVASREEMDDAMSNAGTEFALATGVGTLVGTVIGLAGGCLLGALVGTPFLVIPGWIGGCLTGAALGAPLGAAAGLVTVGGVAGIAVAVEYFNRINTPPAG</sequence>
<evidence type="ECO:0000313" key="3">
    <source>
        <dbReference type="EMBL" id="BCK58577.1"/>
    </source>
</evidence>
<reference evidence="3 4" key="1">
    <citation type="submission" date="2020-08" db="EMBL/GenBank/DDBJ databases">
        <title>Genome Sequencing of Nocardia wallacei strain FMUON74 and assembly.</title>
        <authorList>
            <person name="Toyokawa M."/>
            <person name="Uesaka K."/>
        </authorList>
    </citation>
    <scope>NUCLEOTIDE SEQUENCE [LARGE SCALE GENOMIC DNA]</scope>
    <source>
        <strain evidence="3 4">FMUON74</strain>
    </source>
</reference>
<proteinExistence type="predicted"/>
<name>A0A7G1KTP0_9NOCA</name>
<feature type="chain" id="PRO_5028813245" description="DUF8020 domain-containing protein" evidence="1">
    <location>
        <begin position="38"/>
        <end position="228"/>
    </location>
</feature>
<evidence type="ECO:0000313" key="4">
    <source>
        <dbReference type="Proteomes" id="UP000516173"/>
    </source>
</evidence>
<evidence type="ECO:0000259" key="2">
    <source>
        <dbReference type="Pfam" id="PF26059"/>
    </source>
</evidence>
<dbReference type="Proteomes" id="UP000516173">
    <property type="component" value="Chromosome"/>
</dbReference>
<dbReference type="AlphaFoldDB" id="A0A7G1KTP0"/>
<dbReference type="EMBL" id="AP023396">
    <property type="protein sequence ID" value="BCK58577.1"/>
    <property type="molecule type" value="Genomic_DNA"/>
</dbReference>
<feature type="domain" description="DUF8020" evidence="2">
    <location>
        <begin position="46"/>
        <end position="115"/>
    </location>
</feature>
<feature type="signal peptide" evidence="1">
    <location>
        <begin position="1"/>
        <end position="37"/>
    </location>
</feature>
<keyword evidence="4" id="KW-1185">Reference proteome</keyword>
<dbReference type="KEGG" id="nwl:NWFMUON74_63490"/>
<protein>
    <recommendedName>
        <fullName evidence="2">DUF8020 domain-containing protein</fullName>
    </recommendedName>
</protein>
<accession>A0A7G1KTP0</accession>
<dbReference type="InterPro" id="IPR058333">
    <property type="entry name" value="DUF8020"/>
</dbReference>
<dbReference type="Pfam" id="PF26059">
    <property type="entry name" value="DUF8020"/>
    <property type="match status" value="1"/>
</dbReference>
<organism evidence="3 4">
    <name type="scientific">Nocardia wallacei</name>
    <dbReference type="NCBI Taxonomy" id="480035"/>
    <lineage>
        <taxon>Bacteria</taxon>
        <taxon>Bacillati</taxon>
        <taxon>Actinomycetota</taxon>
        <taxon>Actinomycetes</taxon>
        <taxon>Mycobacteriales</taxon>
        <taxon>Nocardiaceae</taxon>
        <taxon>Nocardia</taxon>
    </lineage>
</organism>
<evidence type="ECO:0000256" key="1">
    <source>
        <dbReference type="SAM" id="SignalP"/>
    </source>
</evidence>
<gene>
    <name evidence="3" type="ORF">NWFMUON74_63490</name>
</gene>